<gene>
    <name evidence="2" type="ORF">JG687_00014539</name>
</gene>
<organism evidence="2 3">
    <name type="scientific">Phytophthora cactorum</name>
    <dbReference type="NCBI Taxonomy" id="29920"/>
    <lineage>
        <taxon>Eukaryota</taxon>
        <taxon>Sar</taxon>
        <taxon>Stramenopiles</taxon>
        <taxon>Oomycota</taxon>
        <taxon>Peronosporomycetes</taxon>
        <taxon>Peronosporales</taxon>
        <taxon>Peronosporaceae</taxon>
        <taxon>Phytophthora</taxon>
    </lineage>
</organism>
<protein>
    <recommendedName>
        <fullName evidence="1">ZSWIM1/3 RNaseH-like domain-containing protein</fullName>
    </recommendedName>
</protein>
<evidence type="ECO:0000313" key="3">
    <source>
        <dbReference type="Proteomes" id="UP000688947"/>
    </source>
</evidence>
<feature type="domain" description="ZSWIM1/3 RNaseH-like" evidence="1">
    <location>
        <begin position="1"/>
        <end position="38"/>
    </location>
</feature>
<dbReference type="OrthoDB" id="124569at2759"/>
<proteinExistence type="predicted"/>
<evidence type="ECO:0000259" key="1">
    <source>
        <dbReference type="Pfam" id="PF21056"/>
    </source>
</evidence>
<sequence length="51" mass="5984">MRAMFEQFPEVLQMDCTHKTNKYNCQLFSMVAMDQFLPRATCAILFVGDDF</sequence>
<name>A0A8T1TWA9_9STRA</name>
<evidence type="ECO:0000313" key="2">
    <source>
        <dbReference type="EMBL" id="KAG6949946.1"/>
    </source>
</evidence>
<accession>A0A8T1TWA9</accession>
<dbReference type="InterPro" id="IPR048324">
    <property type="entry name" value="ZSWIM1-3_RNaseH-like"/>
</dbReference>
<dbReference type="Pfam" id="PF21056">
    <property type="entry name" value="ZSWIM1-3_RNaseH-like"/>
    <property type="match status" value="1"/>
</dbReference>
<dbReference type="Proteomes" id="UP000688947">
    <property type="component" value="Unassembled WGS sequence"/>
</dbReference>
<dbReference type="AlphaFoldDB" id="A0A8T1TWA9"/>
<comment type="caution">
    <text evidence="2">The sequence shown here is derived from an EMBL/GenBank/DDBJ whole genome shotgun (WGS) entry which is preliminary data.</text>
</comment>
<reference evidence="2" key="1">
    <citation type="submission" date="2021-01" db="EMBL/GenBank/DDBJ databases">
        <title>Phytophthora aleatoria, a newly-described species from Pinus radiata is distinct from Phytophthora cactorum isolates based on comparative genomics.</title>
        <authorList>
            <person name="Mcdougal R."/>
            <person name="Panda P."/>
            <person name="Williams N."/>
            <person name="Studholme D.J."/>
        </authorList>
    </citation>
    <scope>NUCLEOTIDE SEQUENCE</scope>
    <source>
        <strain evidence="2">NZFS 3830</strain>
    </source>
</reference>
<dbReference type="EMBL" id="JAENGZ010001185">
    <property type="protein sequence ID" value="KAG6949946.1"/>
    <property type="molecule type" value="Genomic_DNA"/>
</dbReference>